<accession>A0A1G6WZL5</accession>
<name>A0A1G6WZL5_9ACTN</name>
<proteinExistence type="predicted"/>
<keyword evidence="3" id="KW-1185">Reference proteome</keyword>
<evidence type="ECO:0000313" key="3">
    <source>
        <dbReference type="Proteomes" id="UP000198949"/>
    </source>
</evidence>
<evidence type="ECO:0000313" key="2">
    <source>
        <dbReference type="EMBL" id="SDD70627.1"/>
    </source>
</evidence>
<feature type="domain" description="Trypsin-co-occurring" evidence="1">
    <location>
        <begin position="13"/>
        <end position="107"/>
    </location>
</feature>
<dbReference type="OrthoDB" id="574243at2"/>
<dbReference type="RefSeq" id="WP_091034811.1">
    <property type="nucleotide sequence ID" value="NZ_FNAD01000006.1"/>
</dbReference>
<dbReference type="Pfam" id="PF19493">
    <property type="entry name" value="Trypco1"/>
    <property type="match status" value="1"/>
</dbReference>
<dbReference type="Proteomes" id="UP000198949">
    <property type="component" value="Unassembled WGS sequence"/>
</dbReference>
<organism evidence="2 3">
    <name type="scientific">Glycomyces harbinensis</name>
    <dbReference type="NCBI Taxonomy" id="58114"/>
    <lineage>
        <taxon>Bacteria</taxon>
        <taxon>Bacillati</taxon>
        <taxon>Actinomycetota</taxon>
        <taxon>Actinomycetes</taxon>
        <taxon>Glycomycetales</taxon>
        <taxon>Glycomycetaceae</taxon>
        <taxon>Glycomyces</taxon>
    </lineage>
</organism>
<dbReference type="NCBIfam" id="NF041216">
    <property type="entry name" value="CU044_2847_fam"/>
    <property type="match status" value="1"/>
</dbReference>
<gene>
    <name evidence="2" type="ORF">SAMN05216270_106263</name>
</gene>
<dbReference type="InterPro" id="IPR045794">
    <property type="entry name" value="Trypco1"/>
</dbReference>
<dbReference type="AlphaFoldDB" id="A0A1G6WZL5"/>
<evidence type="ECO:0000259" key="1">
    <source>
        <dbReference type="Pfam" id="PF19493"/>
    </source>
</evidence>
<reference evidence="3" key="1">
    <citation type="submission" date="2016-10" db="EMBL/GenBank/DDBJ databases">
        <authorList>
            <person name="Varghese N."/>
            <person name="Submissions S."/>
        </authorList>
    </citation>
    <scope>NUCLEOTIDE SEQUENCE [LARGE SCALE GENOMIC DNA]</scope>
    <source>
        <strain evidence="3">CGMCC 4.3516</strain>
    </source>
</reference>
<dbReference type="STRING" id="58114.SAMN05216270_106263"/>
<protein>
    <recommendedName>
        <fullName evidence="1">Trypsin-co-occurring domain-containing protein</fullName>
    </recommendedName>
</protein>
<dbReference type="EMBL" id="FNAD01000006">
    <property type="protein sequence ID" value="SDD70627.1"/>
    <property type="molecule type" value="Genomic_DNA"/>
</dbReference>
<sequence length="116" mass="12065">MTLIEFPIGGDGEGTVHVFMADEEGAGSLTRVGASERLVMTATRTWSRALDGMRLAAEGTLEQLRSIDPAPDEVEVTFGVAMDGKVGASIVSGGSGAHLNVKVVWKKPEVTKPGPG</sequence>